<dbReference type="Proteomes" id="UP000521748">
    <property type="component" value="Unassembled WGS sequence"/>
</dbReference>
<dbReference type="RefSeq" id="WP_179389877.1">
    <property type="nucleotide sequence ID" value="NZ_JACBYQ010000002.1"/>
</dbReference>
<evidence type="ECO:0000313" key="2">
    <source>
        <dbReference type="EMBL" id="NYE96188.1"/>
    </source>
</evidence>
<keyword evidence="3" id="KW-1185">Reference proteome</keyword>
<dbReference type="InterPro" id="IPR014457">
    <property type="entry name" value="UCP010260"/>
</dbReference>
<gene>
    <name evidence="2" type="ORF">FHU41_002438</name>
</gene>
<dbReference type="Pfam" id="PF09348">
    <property type="entry name" value="DUF1990"/>
    <property type="match status" value="1"/>
</dbReference>
<sequence length="177" mass="19321">MTEDFGYSQIGLSRSLLESGMESSENWPEGYRRVFHRVPVGQGEEVFLSLADGILNWGIQRGAGLRPQAEGPARPGVRVVCGFGWGPFRLPTPCRVVWSEFEDARLRGFGYGTLPGHPARGEEAFAAELGADGTVYFLVLAFSKPAPGIYTFGAPVSRLIQGLVTRRYLRAAKELAS</sequence>
<dbReference type="PIRSF" id="PIRSF010260">
    <property type="entry name" value="UCP010260"/>
    <property type="match status" value="1"/>
</dbReference>
<name>A0A7Y9LV54_9MICC</name>
<dbReference type="InterPro" id="IPR018960">
    <property type="entry name" value="DUF1990"/>
</dbReference>
<dbReference type="EMBL" id="JACBYQ010000002">
    <property type="protein sequence ID" value="NYE96188.1"/>
    <property type="molecule type" value="Genomic_DNA"/>
</dbReference>
<comment type="caution">
    <text evidence="2">The sequence shown here is derived from an EMBL/GenBank/DDBJ whole genome shotgun (WGS) entry which is preliminary data.</text>
</comment>
<evidence type="ECO:0000259" key="1">
    <source>
        <dbReference type="Pfam" id="PF09348"/>
    </source>
</evidence>
<evidence type="ECO:0000313" key="3">
    <source>
        <dbReference type="Proteomes" id="UP000521748"/>
    </source>
</evidence>
<feature type="domain" description="DUF1990" evidence="1">
    <location>
        <begin position="19"/>
        <end position="171"/>
    </location>
</feature>
<dbReference type="PANTHER" id="PTHR34202">
    <property type="entry name" value="UPF0548 PROTEIN"/>
    <property type="match status" value="1"/>
</dbReference>
<dbReference type="PANTHER" id="PTHR34202:SF1">
    <property type="entry name" value="UPF0548 PROTEIN"/>
    <property type="match status" value="1"/>
</dbReference>
<proteinExistence type="predicted"/>
<dbReference type="AlphaFoldDB" id="A0A7Y9LV54"/>
<organism evidence="2 3">
    <name type="scientific">Psychromicrobium silvestre</name>
    <dbReference type="NCBI Taxonomy" id="1645614"/>
    <lineage>
        <taxon>Bacteria</taxon>
        <taxon>Bacillati</taxon>
        <taxon>Actinomycetota</taxon>
        <taxon>Actinomycetes</taxon>
        <taxon>Micrococcales</taxon>
        <taxon>Micrococcaceae</taxon>
        <taxon>Psychromicrobium</taxon>
    </lineage>
</organism>
<protein>
    <submittedName>
        <fullName evidence="2">Uncharacterized protein (UPF0548 family)</fullName>
    </submittedName>
</protein>
<reference evidence="2 3" key="1">
    <citation type="submission" date="2020-07" db="EMBL/GenBank/DDBJ databases">
        <title>Sequencing the genomes of 1000 actinobacteria strains.</title>
        <authorList>
            <person name="Klenk H.-P."/>
        </authorList>
    </citation>
    <scope>NUCLEOTIDE SEQUENCE [LARGE SCALE GENOMIC DNA]</scope>
    <source>
        <strain evidence="2 3">DSM 102047</strain>
    </source>
</reference>
<accession>A0A7Y9LV54</accession>